<evidence type="ECO:0000256" key="3">
    <source>
        <dbReference type="ARBA" id="ARBA00023242"/>
    </source>
</evidence>
<evidence type="ECO:0000256" key="4">
    <source>
        <dbReference type="SAM" id="MobiDB-lite"/>
    </source>
</evidence>
<feature type="compositionally biased region" description="Basic and acidic residues" evidence="4">
    <location>
        <begin position="265"/>
        <end position="274"/>
    </location>
</feature>
<feature type="region of interest" description="Disordered" evidence="4">
    <location>
        <begin position="253"/>
        <end position="274"/>
    </location>
</feature>
<dbReference type="GO" id="GO:0000445">
    <property type="term" value="C:THO complex part of transcription export complex"/>
    <property type="evidence" value="ECO:0007669"/>
    <property type="project" value="TreeGrafter"/>
</dbReference>
<proteinExistence type="inferred from homology"/>
<comment type="similarity">
    <text evidence="2">Belongs to the THOC5 family.</text>
</comment>
<keyword evidence="3" id="KW-0539">Nucleus</keyword>
<evidence type="ECO:0000256" key="1">
    <source>
        <dbReference type="ARBA" id="ARBA00004123"/>
    </source>
</evidence>
<dbReference type="Proteomes" id="UP000749646">
    <property type="component" value="Unassembled WGS sequence"/>
</dbReference>
<evidence type="ECO:0000313" key="5">
    <source>
        <dbReference type="EMBL" id="KAF9949666.1"/>
    </source>
</evidence>
<feature type="compositionally biased region" description="Gly residues" evidence="4">
    <location>
        <begin position="493"/>
        <end position="504"/>
    </location>
</feature>
<dbReference type="AlphaFoldDB" id="A0A9P6IVM7"/>
<dbReference type="EMBL" id="JAAAHW010007267">
    <property type="protein sequence ID" value="KAF9949666.1"/>
    <property type="molecule type" value="Genomic_DNA"/>
</dbReference>
<comment type="caution">
    <text evidence="5">The sequence shown here is derived from an EMBL/GenBank/DDBJ whole genome shotgun (WGS) entry which is preliminary data.</text>
</comment>
<dbReference type="GO" id="GO:0003729">
    <property type="term" value="F:mRNA binding"/>
    <property type="evidence" value="ECO:0007669"/>
    <property type="project" value="TreeGrafter"/>
</dbReference>
<dbReference type="PANTHER" id="PTHR13375:SF3">
    <property type="entry name" value="THO COMPLEX SUBUNIT 5 HOMOLOG"/>
    <property type="match status" value="1"/>
</dbReference>
<accession>A0A9P6IVM7</accession>
<dbReference type="GO" id="GO:0006406">
    <property type="term" value="P:mRNA export from nucleus"/>
    <property type="evidence" value="ECO:0007669"/>
    <property type="project" value="TreeGrafter"/>
</dbReference>
<feature type="region of interest" description="Disordered" evidence="4">
    <location>
        <begin position="573"/>
        <end position="617"/>
    </location>
</feature>
<dbReference type="InterPro" id="IPR019163">
    <property type="entry name" value="THO_Thoc5"/>
</dbReference>
<feature type="region of interest" description="Disordered" evidence="4">
    <location>
        <begin position="108"/>
        <end position="129"/>
    </location>
</feature>
<gene>
    <name evidence="5" type="ORF">BGZ65_007154</name>
</gene>
<evidence type="ECO:0000313" key="6">
    <source>
        <dbReference type="Proteomes" id="UP000749646"/>
    </source>
</evidence>
<evidence type="ECO:0000256" key="2">
    <source>
        <dbReference type="ARBA" id="ARBA00008044"/>
    </source>
</evidence>
<dbReference type="OrthoDB" id="20582at2759"/>
<reference evidence="5" key="1">
    <citation type="journal article" date="2020" name="Fungal Divers.">
        <title>Resolving the Mortierellaceae phylogeny through synthesis of multi-gene phylogenetics and phylogenomics.</title>
        <authorList>
            <person name="Vandepol N."/>
            <person name="Liber J."/>
            <person name="Desiro A."/>
            <person name="Na H."/>
            <person name="Kennedy M."/>
            <person name="Barry K."/>
            <person name="Grigoriev I.V."/>
            <person name="Miller A.N."/>
            <person name="O'Donnell K."/>
            <person name="Stajich J.E."/>
            <person name="Bonito G."/>
        </authorList>
    </citation>
    <scope>NUCLEOTIDE SEQUENCE</scope>
    <source>
        <strain evidence="5">MES-2147</strain>
    </source>
</reference>
<feature type="region of interest" description="Disordered" evidence="4">
    <location>
        <begin position="470"/>
        <end position="504"/>
    </location>
</feature>
<protein>
    <submittedName>
        <fullName evidence="5">Uncharacterized protein</fullName>
    </submittedName>
</protein>
<organism evidence="5 6">
    <name type="scientific">Modicella reniformis</name>
    <dbReference type="NCBI Taxonomy" id="1440133"/>
    <lineage>
        <taxon>Eukaryota</taxon>
        <taxon>Fungi</taxon>
        <taxon>Fungi incertae sedis</taxon>
        <taxon>Mucoromycota</taxon>
        <taxon>Mortierellomycotina</taxon>
        <taxon>Mortierellomycetes</taxon>
        <taxon>Mortierellales</taxon>
        <taxon>Mortierellaceae</taxon>
        <taxon>Modicella</taxon>
    </lineage>
</organism>
<dbReference type="Pfam" id="PF09766">
    <property type="entry name" value="FmiP_Thoc5"/>
    <property type="match status" value="1"/>
</dbReference>
<name>A0A9P6IVM7_9FUNG</name>
<keyword evidence="6" id="KW-1185">Reference proteome</keyword>
<comment type="subcellular location">
    <subcellularLocation>
        <location evidence="1">Nucleus</location>
    </subcellularLocation>
</comment>
<sequence length="668" mass="72212">MLNRLQFELEERKRFDAEKRRLLSVKIQLAKANKVRRAQINKAEKQLGTYITSSQSLQGLFQEPVEPIRTHMELLFADANAATAAEAEATEIATAAAVTAAATAATASESMTLESGHRPTGGSSPNVQNGEPMVIVSFSQDGGESLTEVESGVIAPIRFGTTELMQRNDVAQLLPQPLYVLFRHACAFSATFGDEVLAEIQGDIHAAQVEARVLAAAAAQQTAAAAAAASGSKRDHSIRSGAVINVITVDSPSLQKDNNADDDEPVVKERRGSDSRMDNQYERFPLEVLIKIKKDAHVGSHTIVHLRFGYLMRLGIVVVAAESAPGILYLNPFHILQELYPNDYGEVCPNPEAAFLGMTSYDTLISADGDVGEQRSDLILDTNKAGGYAFRWAQEICGLEFLGPFSQGWGLDSAGTDLDDPLMDGMGSSSNAVLSGTGNRRAFLSQVIRMIRNRRRAWKALERQLEDLEKGMIPVPKHSKQPSDPEVGSQDVRGGGGGGGGGIVGSSKVTISGWRAVEGGGHSKFSSRYSVQFLMPDPLLNSRTVSAKVVVVEALVEIALAYVDRRPKWHLKPGPGFPESMKTMSSSSNSNGLRSDDLGSMSLEESSSQTEEDVRDSSPFLDSLMNTVNNELPASLCRAEPNERNMLLTLQISRFITDLSTIMETVSN</sequence>
<dbReference type="PANTHER" id="PTHR13375">
    <property type="entry name" value="FMS INTERACTING PROTEIN"/>
    <property type="match status" value="1"/>
</dbReference>